<feature type="non-terminal residue" evidence="18">
    <location>
        <position position="1"/>
    </location>
</feature>
<evidence type="ECO:0000256" key="8">
    <source>
        <dbReference type="ARBA" id="ARBA00022741"/>
    </source>
</evidence>
<protein>
    <recommendedName>
        <fullName evidence="15">Alpha-1,3-glucosyltransferase</fullName>
        <ecNumber evidence="15">2.4.1.-</ecNumber>
    </recommendedName>
</protein>
<dbReference type="InterPro" id="IPR013750">
    <property type="entry name" value="GHMP_kinase_C_dom"/>
</dbReference>
<evidence type="ECO:0000256" key="3">
    <source>
        <dbReference type="ARBA" id="ARBA00008715"/>
    </source>
</evidence>
<dbReference type="GO" id="GO:0005524">
    <property type="term" value="F:ATP binding"/>
    <property type="evidence" value="ECO:0007669"/>
    <property type="project" value="UniProtKB-KW"/>
</dbReference>
<keyword evidence="11 15" id="KW-1133">Transmembrane helix</keyword>
<evidence type="ECO:0000256" key="6">
    <source>
        <dbReference type="ARBA" id="ARBA00022679"/>
    </source>
</evidence>
<evidence type="ECO:0000256" key="9">
    <source>
        <dbReference type="ARBA" id="ARBA00022824"/>
    </source>
</evidence>
<feature type="transmembrane region" description="Helical" evidence="15">
    <location>
        <begin position="362"/>
        <end position="382"/>
    </location>
</feature>
<keyword evidence="7 15" id="KW-0812">Transmembrane</keyword>
<feature type="transmembrane region" description="Helical" evidence="15">
    <location>
        <begin position="554"/>
        <end position="576"/>
    </location>
</feature>
<evidence type="ECO:0000256" key="10">
    <source>
        <dbReference type="ARBA" id="ARBA00022840"/>
    </source>
</evidence>
<gene>
    <name evidence="18" type="ORF">YQE_02119</name>
</gene>
<feature type="domain" description="GHMP kinase C-terminal" evidence="17">
    <location>
        <begin position="759"/>
        <end position="828"/>
    </location>
</feature>
<comment type="subcellular location">
    <subcellularLocation>
        <location evidence="1 15">Endoplasmic reticulum membrane</location>
        <topology evidence="1 15">Multi-pass membrane protein</topology>
    </subcellularLocation>
</comment>
<dbReference type="GO" id="GO:0005789">
    <property type="term" value="C:endoplasmic reticulum membrane"/>
    <property type="evidence" value="ECO:0007669"/>
    <property type="project" value="UniProtKB-SubCell"/>
</dbReference>
<dbReference type="HOGENOM" id="CLU_326616_0_0_1"/>
<comment type="similarity">
    <text evidence="3 15">Belongs to the ALG6/ALG8 glucosyltransferase family.</text>
</comment>
<keyword evidence="4" id="KW-0444">Lipid biosynthesis</keyword>
<accession>N6UI58</accession>
<name>N6UI58_DENPD</name>
<dbReference type="InterPro" id="IPR036554">
    <property type="entry name" value="GHMP_kinase_C_sf"/>
</dbReference>
<dbReference type="SUPFAM" id="SSF54211">
    <property type="entry name" value="Ribosomal protein S5 domain 2-like"/>
    <property type="match status" value="1"/>
</dbReference>
<comment type="pathway">
    <text evidence="2 15">Protein modification; protein glycosylation.</text>
</comment>
<evidence type="ECO:0000256" key="11">
    <source>
        <dbReference type="ARBA" id="ARBA00022989"/>
    </source>
</evidence>
<dbReference type="PRINTS" id="PR00959">
    <property type="entry name" value="MEVGALKINASE"/>
</dbReference>
<keyword evidence="5 15" id="KW-0328">Glycosyltransferase</keyword>
<keyword evidence="9 15" id="KW-0256">Endoplasmic reticulum</keyword>
<evidence type="ECO:0000256" key="1">
    <source>
        <dbReference type="ARBA" id="ARBA00004477"/>
    </source>
</evidence>
<dbReference type="Pfam" id="PF08544">
    <property type="entry name" value="GHMP_kinases_C"/>
    <property type="match status" value="1"/>
</dbReference>
<evidence type="ECO:0000256" key="12">
    <source>
        <dbReference type="ARBA" id="ARBA00023098"/>
    </source>
</evidence>
<feature type="transmembrane region" description="Helical" evidence="15">
    <location>
        <begin position="115"/>
        <end position="133"/>
    </location>
</feature>
<feature type="transmembrane region" description="Helical" evidence="15">
    <location>
        <begin position="192"/>
        <end position="219"/>
    </location>
</feature>
<dbReference type="AlphaFoldDB" id="N6UI58"/>
<evidence type="ECO:0000256" key="14">
    <source>
        <dbReference type="ARBA" id="ARBA00029438"/>
    </source>
</evidence>
<dbReference type="OrthoDB" id="4983at2759"/>
<comment type="pathway">
    <text evidence="14">Isoprenoid biosynthesis; isopentenyl diphosphate biosynthesis via mevalonate pathway; isopentenyl diphosphate from (R)-mevalonate: step 1/3.</text>
</comment>
<dbReference type="GO" id="GO:0042281">
    <property type="term" value="F:dolichyl pyrophosphate Man9GlcNAc2 alpha-1,3-glucosyltransferase activity"/>
    <property type="evidence" value="ECO:0007669"/>
    <property type="project" value="TreeGrafter"/>
</dbReference>
<feature type="transmembrane region" description="Helical" evidence="15">
    <location>
        <begin position="320"/>
        <end position="341"/>
    </location>
</feature>
<feature type="transmembrane region" description="Helical" evidence="15">
    <location>
        <begin position="253"/>
        <end position="274"/>
    </location>
</feature>
<dbReference type="GO" id="GO:0019287">
    <property type="term" value="P:isopentenyl diphosphate biosynthetic process, mevalonate pathway"/>
    <property type="evidence" value="ECO:0007669"/>
    <property type="project" value="UniProtKB-UniPathway"/>
</dbReference>
<dbReference type="InterPro" id="IPR004856">
    <property type="entry name" value="Glyco_trans_ALG6/ALG8"/>
</dbReference>
<keyword evidence="6 15" id="KW-0808">Transferase</keyword>
<feature type="domain" description="GHMP kinase N-terminal" evidence="16">
    <location>
        <begin position="566"/>
        <end position="605"/>
    </location>
</feature>
<proteinExistence type="inferred from homology"/>
<organism evidence="18">
    <name type="scientific">Dendroctonus ponderosae</name>
    <name type="common">Mountain pine beetle</name>
    <dbReference type="NCBI Taxonomy" id="77166"/>
    <lineage>
        <taxon>Eukaryota</taxon>
        <taxon>Metazoa</taxon>
        <taxon>Ecdysozoa</taxon>
        <taxon>Arthropoda</taxon>
        <taxon>Hexapoda</taxon>
        <taxon>Insecta</taxon>
        <taxon>Pterygota</taxon>
        <taxon>Neoptera</taxon>
        <taxon>Endopterygota</taxon>
        <taxon>Coleoptera</taxon>
        <taxon>Polyphaga</taxon>
        <taxon>Cucujiformia</taxon>
        <taxon>Curculionidae</taxon>
        <taxon>Scolytinae</taxon>
        <taxon>Dendroctonus</taxon>
    </lineage>
</organism>
<dbReference type="PANTHER" id="PTHR12413">
    <property type="entry name" value="DOLICHYL GLYCOSYLTRANSFERASE"/>
    <property type="match status" value="1"/>
</dbReference>
<dbReference type="InterPro" id="IPR006205">
    <property type="entry name" value="Mev_gal_kin"/>
</dbReference>
<dbReference type="PANTHER" id="PTHR12413:SF1">
    <property type="entry name" value="DOLICHYL PYROPHOSPHATE MAN9GLCNAC2 ALPHA-1,3-GLUCOSYLTRANSFERASE"/>
    <property type="match status" value="1"/>
</dbReference>
<evidence type="ECO:0000256" key="5">
    <source>
        <dbReference type="ARBA" id="ARBA00022676"/>
    </source>
</evidence>
<dbReference type="NCBIfam" id="TIGR00549">
    <property type="entry name" value="mevalon_kin"/>
    <property type="match status" value="1"/>
</dbReference>
<dbReference type="SUPFAM" id="SSF55060">
    <property type="entry name" value="GHMP Kinase, C-terminal domain"/>
    <property type="match status" value="1"/>
</dbReference>
<feature type="transmembrane region" description="Helical" evidence="15">
    <location>
        <begin position="582"/>
        <end position="604"/>
    </location>
</feature>
<dbReference type="Gene3D" id="3.30.230.10">
    <property type="match status" value="1"/>
</dbReference>
<dbReference type="Pfam" id="PF00288">
    <property type="entry name" value="GHMP_kinases_N"/>
    <property type="match status" value="1"/>
</dbReference>
<evidence type="ECO:0000256" key="4">
    <source>
        <dbReference type="ARBA" id="ARBA00022516"/>
    </source>
</evidence>
<dbReference type="InterPro" id="IPR014721">
    <property type="entry name" value="Ribsml_uS5_D2-typ_fold_subgr"/>
</dbReference>
<evidence type="ECO:0000256" key="15">
    <source>
        <dbReference type="RuleBase" id="RU363110"/>
    </source>
</evidence>
<evidence type="ECO:0000256" key="13">
    <source>
        <dbReference type="ARBA" id="ARBA00023136"/>
    </source>
</evidence>
<evidence type="ECO:0000259" key="17">
    <source>
        <dbReference type="Pfam" id="PF08544"/>
    </source>
</evidence>
<feature type="transmembrane region" description="Helical" evidence="15">
    <location>
        <begin position="394"/>
        <end position="412"/>
    </location>
</feature>
<keyword evidence="8" id="KW-0547">Nucleotide-binding</keyword>
<sequence length="844" mass="94692">MCEIWLVIFGTLVAVLLRCCTMLHSYSGEGTPPMYGDYEAQRHWMEITTNLPLKDWYRNTTDNHLDYWGLDYPPLTAYHMYLCGAVAGFINGNFTKLHDSRGHESETHKLFMRTTVLVGDILVYIPALILYYYTCVQLDKRKEEAKKNQKKGNKSVLSLKIFDPSLSVVLGLLYPGLILIDHGHFQYNSISLGLFIFAVICILHRWHISASIFFCLALNYKQMELYHSLPFFFYLLSTCIPKPGQTAISGLVYLTKISLTVVIMFIVIWLPFLFDVEDIRQVLHRQFPVARGVFEDKVSNIWCALNVVFKFKSRFDNFQMMRICLFTTLSAILPSSADLFLRPNVKNYQVHEKTILLAAIPVLLYFPYAPFMCFWFLCISVFSMTPLIVKDQLIIAFAALVVFYIVSFRVCIEHSFKSMFNSSEGLSDVELKVSAPGKIILHGEHSVVYGKLALAASLGLRTKLHLYEIDLPNKLVLNCLPLDFEYVFDLQELIEELLDKPIAITSHPSSFNWESPKLVNHQSLVEIVENVVVEALMNINPAPNRAVVQTVMGVLYLFAGILSSTSVSLCPMRIIIDSDISMGAGTGSSASFSVAFAALFISYLKRKTIGSKNVSKDGFKPFYWPQADVDVLTHYTSGELDRISDWAFQCEMLQLTSRVLGLDNTVCTFGNLVQYRKNHSTTHLTLNTPLTLLLVNSKEPRETKKMVAAVAKLKEDFPHLVEHILEALEDLTVNASGVIQKIDTAAVAGDGAGLSNGFNKWKTLIEINHSLLCSLGVSHPKLDKINRILDKFGLSGKLTGAGGGGYVISVIPPSYDPKEVIRVLKKNGFEVTVTKLGGPGVRVD</sequence>
<evidence type="ECO:0000259" key="16">
    <source>
        <dbReference type="Pfam" id="PF00288"/>
    </source>
</evidence>
<dbReference type="OMA" id="GHESETH"/>
<evidence type="ECO:0000313" key="18">
    <source>
        <dbReference type="EMBL" id="ENN81425.1"/>
    </source>
</evidence>
<evidence type="ECO:0000256" key="7">
    <source>
        <dbReference type="ARBA" id="ARBA00022692"/>
    </source>
</evidence>
<keyword evidence="13 15" id="KW-0472">Membrane</keyword>
<reference evidence="18" key="1">
    <citation type="journal article" date="2013" name="Genome Biol.">
        <title>Draft genome of the mountain pine beetle, Dendroctonus ponderosae Hopkins, a major forest pest.</title>
        <authorList>
            <person name="Keeling C.I."/>
            <person name="Yuen M.M."/>
            <person name="Liao N.Y."/>
            <person name="Docking T.R."/>
            <person name="Chan S.K."/>
            <person name="Taylor G.A."/>
            <person name="Palmquist D.L."/>
            <person name="Jackman S.D."/>
            <person name="Nguyen A."/>
            <person name="Li M."/>
            <person name="Henderson H."/>
            <person name="Janes J.K."/>
            <person name="Zhao Y."/>
            <person name="Pandoh P."/>
            <person name="Moore R."/>
            <person name="Sperling F.A."/>
            <person name="Huber D.P."/>
            <person name="Birol I."/>
            <person name="Jones S.J."/>
            <person name="Bohlmann J."/>
        </authorList>
    </citation>
    <scope>NUCLEOTIDE SEQUENCE</scope>
</reference>
<dbReference type="Gene3D" id="3.30.70.890">
    <property type="entry name" value="GHMP kinase, C-terminal domain"/>
    <property type="match status" value="1"/>
</dbReference>
<dbReference type="EC" id="2.4.1.-" evidence="15"/>
<keyword evidence="10" id="KW-0067">ATP-binding</keyword>
<dbReference type="EMBL" id="KB740092">
    <property type="protein sequence ID" value="ENN81425.1"/>
    <property type="molecule type" value="Genomic_DNA"/>
</dbReference>
<dbReference type="Pfam" id="PF03155">
    <property type="entry name" value="Alg6_Alg8"/>
    <property type="match status" value="1"/>
</dbReference>
<dbReference type="UniPathway" id="UPA00057">
    <property type="reaction ID" value="UER00098"/>
</dbReference>
<dbReference type="UniPathway" id="UPA00378"/>
<feature type="transmembrane region" description="Helical" evidence="15">
    <location>
        <begin position="161"/>
        <end position="180"/>
    </location>
</feature>
<keyword evidence="12" id="KW-0443">Lipid metabolism</keyword>
<evidence type="ECO:0000256" key="2">
    <source>
        <dbReference type="ARBA" id="ARBA00004922"/>
    </source>
</evidence>
<dbReference type="InterPro" id="IPR006204">
    <property type="entry name" value="GHMP_kinase_N_dom"/>
</dbReference>
<dbReference type="GO" id="GO:0004496">
    <property type="term" value="F:mevalonate kinase activity"/>
    <property type="evidence" value="ECO:0007669"/>
    <property type="project" value="InterPro"/>
</dbReference>
<dbReference type="InterPro" id="IPR020568">
    <property type="entry name" value="Ribosomal_Su5_D2-typ_SF"/>
</dbReference>